<dbReference type="GO" id="GO:0000978">
    <property type="term" value="F:RNA polymerase II cis-regulatory region sequence-specific DNA binding"/>
    <property type="evidence" value="ECO:0007669"/>
    <property type="project" value="InterPro"/>
</dbReference>
<keyword evidence="9" id="KW-1185">Reference proteome</keyword>
<dbReference type="OrthoDB" id="654211at2759"/>
<dbReference type="PANTHER" id="PTHR40626:SF3">
    <property type="entry name" value="TRANSCRIPTION FACTOR WITH C2H2 AND ZN(2)-CYS(6) DNA BINDING DOMAIN (EUROFUNG)-RELATED"/>
    <property type="match status" value="1"/>
</dbReference>
<reference evidence="8 9" key="1">
    <citation type="submission" date="2021-01" db="EMBL/GenBank/DDBJ databases">
        <title>Cercospora kikuchii MAFF 305040 whole genome shotgun sequence.</title>
        <authorList>
            <person name="Kashiwa T."/>
            <person name="Suzuki T."/>
        </authorList>
    </citation>
    <scope>NUCLEOTIDE SEQUENCE [LARGE SCALE GENOMIC DNA]</scope>
    <source>
        <strain evidence="8 9">MAFF 305040</strain>
    </source>
</reference>
<keyword evidence="3" id="KW-0677">Repeat</keyword>
<dbReference type="Pfam" id="PF04082">
    <property type="entry name" value="Fungal_trans"/>
    <property type="match status" value="1"/>
</dbReference>
<evidence type="ECO:0000256" key="4">
    <source>
        <dbReference type="ARBA" id="ARBA00022771"/>
    </source>
</evidence>
<dbReference type="EMBL" id="BOLY01000008">
    <property type="protein sequence ID" value="GIZ48656.1"/>
    <property type="molecule type" value="Genomic_DNA"/>
</dbReference>
<dbReference type="Proteomes" id="UP000825890">
    <property type="component" value="Unassembled WGS sequence"/>
</dbReference>
<dbReference type="GO" id="GO:0006351">
    <property type="term" value="P:DNA-templated transcription"/>
    <property type="evidence" value="ECO:0007669"/>
    <property type="project" value="InterPro"/>
</dbReference>
<dbReference type="InterPro" id="IPR007219">
    <property type="entry name" value="XnlR_reg_dom"/>
</dbReference>
<accession>A0A9P3CTK5</accession>
<evidence type="ECO:0000256" key="1">
    <source>
        <dbReference type="ARBA" id="ARBA00004123"/>
    </source>
</evidence>
<name>A0A9P3CTK5_9PEZI</name>
<evidence type="ECO:0000313" key="8">
    <source>
        <dbReference type="EMBL" id="GIZ48656.1"/>
    </source>
</evidence>
<evidence type="ECO:0000256" key="6">
    <source>
        <dbReference type="ARBA" id="ARBA00023242"/>
    </source>
</evidence>
<dbReference type="PANTHER" id="PTHR40626">
    <property type="entry name" value="MIP31509P"/>
    <property type="match status" value="1"/>
</dbReference>
<dbReference type="GeneID" id="68297283"/>
<evidence type="ECO:0000259" key="7">
    <source>
        <dbReference type="Pfam" id="PF04082"/>
    </source>
</evidence>
<keyword evidence="5" id="KW-0862">Zinc</keyword>
<organism evidence="8 9">
    <name type="scientific">Cercospora kikuchii</name>
    <dbReference type="NCBI Taxonomy" id="84275"/>
    <lineage>
        <taxon>Eukaryota</taxon>
        <taxon>Fungi</taxon>
        <taxon>Dikarya</taxon>
        <taxon>Ascomycota</taxon>
        <taxon>Pezizomycotina</taxon>
        <taxon>Dothideomycetes</taxon>
        <taxon>Dothideomycetidae</taxon>
        <taxon>Mycosphaerellales</taxon>
        <taxon>Mycosphaerellaceae</taxon>
        <taxon>Cercospora</taxon>
    </lineage>
</organism>
<dbReference type="AlphaFoldDB" id="A0A9P3CTK5"/>
<feature type="domain" description="Xylanolytic transcriptional activator regulatory" evidence="7">
    <location>
        <begin position="1"/>
        <end position="241"/>
    </location>
</feature>
<dbReference type="GO" id="GO:0008270">
    <property type="term" value="F:zinc ion binding"/>
    <property type="evidence" value="ECO:0007669"/>
    <property type="project" value="UniProtKB-KW"/>
</dbReference>
<keyword evidence="6" id="KW-0539">Nucleus</keyword>
<evidence type="ECO:0000256" key="2">
    <source>
        <dbReference type="ARBA" id="ARBA00022723"/>
    </source>
</evidence>
<dbReference type="RefSeq" id="XP_044663143.1">
    <property type="nucleotide sequence ID" value="XM_044807208.1"/>
</dbReference>
<protein>
    <recommendedName>
        <fullName evidence="7">Xylanolytic transcriptional activator regulatory domain-containing protein</fullName>
    </recommendedName>
</protein>
<dbReference type="GO" id="GO:0005634">
    <property type="term" value="C:nucleus"/>
    <property type="evidence" value="ECO:0007669"/>
    <property type="project" value="UniProtKB-SubCell"/>
</dbReference>
<keyword evidence="4" id="KW-0863">Zinc-finger</keyword>
<comment type="subcellular location">
    <subcellularLocation>
        <location evidence="1">Nucleus</location>
    </subcellularLocation>
</comment>
<gene>
    <name evidence="8" type="ORF">CKM354_001170800</name>
</gene>
<proteinExistence type="predicted"/>
<keyword evidence="2" id="KW-0479">Metal-binding</keyword>
<dbReference type="GO" id="GO:0000981">
    <property type="term" value="F:DNA-binding transcription factor activity, RNA polymerase II-specific"/>
    <property type="evidence" value="ECO:0007669"/>
    <property type="project" value="InterPro"/>
</dbReference>
<comment type="caution">
    <text evidence="8">The sequence shown here is derived from an EMBL/GenBank/DDBJ whole genome shotgun (WGS) entry which is preliminary data.</text>
</comment>
<sequence length="341" mass="39415">MVTIGASVSSSEADRLAAKQFFNCVEEAVFRDDQFCTEEDRRLFPSKAKIQSLQAAYIVMLYQNWEGSTSSKGRIRRFRYSTVVAVARDVGIRHARHEIYSSAAFDWQEFILREELIRVILWIFLLDTAFVIFNNVPPRMAIKEMKMSFARNDACFQASNSETCLQQVMISHQEPHLLSSACEMICNRTITDGELTSFGHLGSLNLFVATSAIHSMIFQVQQSFSPQLQLGPIYNALANWHLLWQRHIKVDAVMRSHEATLLTLDMTRLWQREGFSRFAPEYWMLASMLVQRLDRSEQDAIEKSCEEPEVKIEPKDELLENYDTDMRQVNSLIAEFQKVML</sequence>
<dbReference type="InterPro" id="IPR051059">
    <property type="entry name" value="VerF-like"/>
</dbReference>
<evidence type="ECO:0000256" key="3">
    <source>
        <dbReference type="ARBA" id="ARBA00022737"/>
    </source>
</evidence>
<evidence type="ECO:0000313" key="9">
    <source>
        <dbReference type="Proteomes" id="UP000825890"/>
    </source>
</evidence>
<evidence type="ECO:0000256" key="5">
    <source>
        <dbReference type="ARBA" id="ARBA00022833"/>
    </source>
</evidence>
<dbReference type="GO" id="GO:0000785">
    <property type="term" value="C:chromatin"/>
    <property type="evidence" value="ECO:0007669"/>
    <property type="project" value="TreeGrafter"/>
</dbReference>